<dbReference type="Proteomes" id="UP000483820">
    <property type="component" value="Chromosome V"/>
</dbReference>
<proteinExistence type="predicted"/>
<evidence type="ECO:0000313" key="3">
    <source>
        <dbReference type="Proteomes" id="UP000483820"/>
    </source>
</evidence>
<comment type="caution">
    <text evidence="2">The sequence shown here is derived from an EMBL/GenBank/DDBJ whole genome shotgun (WGS) entry which is preliminary data.</text>
</comment>
<dbReference type="RefSeq" id="XP_053581796.1">
    <property type="nucleotide sequence ID" value="XM_053732883.1"/>
</dbReference>
<feature type="compositionally biased region" description="Low complexity" evidence="1">
    <location>
        <begin position="379"/>
        <end position="406"/>
    </location>
</feature>
<feature type="compositionally biased region" description="Polar residues" evidence="1">
    <location>
        <begin position="47"/>
        <end position="74"/>
    </location>
</feature>
<accession>A0A6A5GDR1</accession>
<feature type="compositionally biased region" description="Polar residues" evidence="1">
    <location>
        <begin position="162"/>
        <end position="177"/>
    </location>
</feature>
<evidence type="ECO:0000313" key="2">
    <source>
        <dbReference type="EMBL" id="KAF1752559.1"/>
    </source>
</evidence>
<reference evidence="2 3" key="1">
    <citation type="submission" date="2019-12" db="EMBL/GenBank/DDBJ databases">
        <title>Chromosome-level assembly of the Caenorhabditis remanei genome.</title>
        <authorList>
            <person name="Teterina A.A."/>
            <person name="Willis J.H."/>
            <person name="Phillips P.C."/>
        </authorList>
    </citation>
    <scope>NUCLEOTIDE SEQUENCE [LARGE SCALE GENOMIC DNA]</scope>
    <source>
        <strain evidence="2 3">PX506</strain>
        <tissue evidence="2">Whole organism</tissue>
    </source>
</reference>
<organism evidence="2 3">
    <name type="scientific">Caenorhabditis remanei</name>
    <name type="common">Caenorhabditis vulgaris</name>
    <dbReference type="NCBI Taxonomy" id="31234"/>
    <lineage>
        <taxon>Eukaryota</taxon>
        <taxon>Metazoa</taxon>
        <taxon>Ecdysozoa</taxon>
        <taxon>Nematoda</taxon>
        <taxon>Chromadorea</taxon>
        <taxon>Rhabditida</taxon>
        <taxon>Rhabditina</taxon>
        <taxon>Rhabditomorpha</taxon>
        <taxon>Rhabditoidea</taxon>
        <taxon>Rhabditidae</taxon>
        <taxon>Peloderinae</taxon>
        <taxon>Caenorhabditis</taxon>
    </lineage>
</organism>
<feature type="region of interest" description="Disordered" evidence="1">
    <location>
        <begin position="377"/>
        <end position="456"/>
    </location>
</feature>
<feature type="region of interest" description="Disordered" evidence="1">
    <location>
        <begin position="1"/>
        <end position="120"/>
    </location>
</feature>
<dbReference type="AlphaFoldDB" id="A0A6A5GDR1"/>
<feature type="region of interest" description="Disordered" evidence="1">
    <location>
        <begin position="158"/>
        <end position="192"/>
    </location>
</feature>
<dbReference type="GeneID" id="9839030"/>
<dbReference type="CTD" id="9839030"/>
<dbReference type="EMBL" id="WUAV01000005">
    <property type="protein sequence ID" value="KAF1752559.1"/>
    <property type="molecule type" value="Genomic_DNA"/>
</dbReference>
<feature type="compositionally biased region" description="Polar residues" evidence="1">
    <location>
        <begin position="425"/>
        <end position="444"/>
    </location>
</feature>
<dbReference type="KEGG" id="crq:GCK72_019114"/>
<gene>
    <name evidence="2" type="ORF">GCK72_019114</name>
</gene>
<feature type="compositionally biased region" description="Polar residues" evidence="1">
    <location>
        <begin position="13"/>
        <end position="33"/>
    </location>
</feature>
<protein>
    <submittedName>
        <fullName evidence="2">Uncharacterized protein</fullName>
    </submittedName>
</protein>
<sequence length="728" mass="80801">MTSRGPNNRPPENDSNGNGNNFERNKFRQTMPSRFNPISPPDHRNQRYQNHPNSPTQSYVSTATTYEQPWSSPKFQAPATPRDDQPRFRRTHSMAAKKFGGGGQKGVNEKSEDDQKVDRPKINFMELGKKFTNKFKKNRNRNNDQRNIDRMSAPIIKLGDAPSTSQPQLQTTASPSPTKKKNAIKGSTSMKMQPEDRMKMFQKMGREQAMKVSNVQRMQRERQRDFSLVPGPGRACLEVKNPGSSHSIDSMLVFNTTPDSRRSTSLSMTDDDVEPVFKNSLTNKNITSAQFKCQQKLSSGPSFTSTPRLIGNTSLQADSPTISNVRSLSNSSFCLLTSDDTTVNRADSTMYFSADTLNAKPPNFRVPNNIPERSMTDVSLASTASTPTATSSSVTSSGATLSSTSSNPPVSIKKVKQEIVENEDQSNYPSFSSPTPTSDLESLTQNQQKQLQMQQNNQPEHLNNLWVVSKEIRDNQLQLERALPHLETMRNRAMAIDQQKMLLLESKGDNPSNEDMRRLWDLDREFVRVNNEMSMASMAISNANQLLPFLEMRRNELLSLSPPPQVSSQNNFQTVVGVTEEIAPFANDVLGLEVSSCENRDEADGSLENILYIHYKTTLTEYVYCETFTHFLCVFGLSNGFDASGTDHFLAVADPTDPPLDPFVPIPHPLSDEPLLVLDFESTASDFACVILRGGGGACGILLIGGAGGAAVAEPALVLELWEARRCC</sequence>
<name>A0A6A5GDR1_CAERE</name>
<evidence type="ECO:0000256" key="1">
    <source>
        <dbReference type="SAM" id="MobiDB-lite"/>
    </source>
</evidence>
<feature type="compositionally biased region" description="Low complexity" evidence="1">
    <location>
        <begin position="445"/>
        <end position="456"/>
    </location>
</feature>
<feature type="compositionally biased region" description="Basic and acidic residues" evidence="1">
    <location>
        <begin position="107"/>
        <end position="120"/>
    </location>
</feature>